<dbReference type="PANTHER" id="PTHR45716:SF3">
    <property type="entry name" value="SYNAPTOTAGMIN-LIKE PROTEIN 1"/>
    <property type="match status" value="1"/>
</dbReference>
<dbReference type="EMBL" id="AFYH01030702">
    <property type="status" value="NOT_ANNOTATED_CDS"/>
    <property type="molecule type" value="Genomic_DNA"/>
</dbReference>
<reference evidence="6" key="3">
    <citation type="submission" date="2025-09" db="UniProtKB">
        <authorList>
            <consortium name="Ensembl"/>
        </authorList>
    </citation>
    <scope>IDENTIFICATION</scope>
</reference>
<keyword evidence="7" id="KW-1185">Reference proteome</keyword>
<dbReference type="Gene3D" id="2.60.40.150">
    <property type="entry name" value="C2 domain"/>
    <property type="match status" value="1"/>
</dbReference>
<dbReference type="PANTHER" id="PTHR45716">
    <property type="entry name" value="BITESIZE, ISOFORM I"/>
    <property type="match status" value="1"/>
</dbReference>
<dbReference type="InterPro" id="IPR010911">
    <property type="entry name" value="Rab_BD"/>
</dbReference>
<feature type="domain" description="C2" evidence="4">
    <location>
        <begin position="266"/>
        <end position="386"/>
    </location>
</feature>
<feature type="domain" description="RabBD" evidence="5">
    <location>
        <begin position="10"/>
        <end position="66"/>
    </location>
</feature>
<dbReference type="PROSITE" id="PS50916">
    <property type="entry name" value="RABBD"/>
    <property type="match status" value="1"/>
</dbReference>
<dbReference type="InParanoid" id="H3B5F6"/>
<comment type="subcellular location">
    <subcellularLocation>
        <location evidence="1">Membrane</location>
    </subcellularLocation>
</comment>
<dbReference type="EMBL" id="AFYH01030701">
    <property type="status" value="NOT_ANNOTATED_CDS"/>
    <property type="molecule type" value="Genomic_DNA"/>
</dbReference>
<evidence type="ECO:0000259" key="5">
    <source>
        <dbReference type="PROSITE" id="PS50916"/>
    </source>
</evidence>
<dbReference type="FunFam" id="2.60.40.150:FF:000006">
    <property type="entry name" value="Synaptotagmin-like 5, isoform CRA_a"/>
    <property type="match status" value="1"/>
</dbReference>
<dbReference type="Proteomes" id="UP000008672">
    <property type="component" value="Unassembled WGS sequence"/>
</dbReference>
<protein>
    <submittedName>
        <fullName evidence="6">Synaptotagmin like 1</fullName>
    </submittedName>
</protein>
<dbReference type="PROSITE" id="PS50004">
    <property type="entry name" value="C2"/>
    <property type="match status" value="1"/>
</dbReference>
<dbReference type="EMBL" id="AFYH01030699">
    <property type="status" value="NOT_ANNOTATED_CDS"/>
    <property type="molecule type" value="Genomic_DNA"/>
</dbReference>
<name>H3B5F6_LATCH</name>
<dbReference type="GO" id="GO:0042043">
    <property type="term" value="F:neurexin family protein binding"/>
    <property type="evidence" value="ECO:0007669"/>
    <property type="project" value="TreeGrafter"/>
</dbReference>
<proteinExistence type="predicted"/>
<dbReference type="GO" id="GO:0005886">
    <property type="term" value="C:plasma membrane"/>
    <property type="evidence" value="ECO:0007669"/>
    <property type="project" value="TreeGrafter"/>
</dbReference>
<dbReference type="InterPro" id="IPR035892">
    <property type="entry name" value="C2_domain_sf"/>
</dbReference>
<dbReference type="Pfam" id="PF00168">
    <property type="entry name" value="C2"/>
    <property type="match status" value="1"/>
</dbReference>
<dbReference type="InterPro" id="IPR000008">
    <property type="entry name" value="C2_dom"/>
</dbReference>
<dbReference type="PRINTS" id="PR00360">
    <property type="entry name" value="C2DOMAIN"/>
</dbReference>
<dbReference type="HOGENOM" id="CLU_002711_4_1_1"/>
<evidence type="ECO:0000313" key="6">
    <source>
        <dbReference type="Ensembl" id="ENSLACP00000017127.1"/>
    </source>
</evidence>
<dbReference type="EMBL" id="AFYH01030700">
    <property type="status" value="NOT_ANNOTATED_CDS"/>
    <property type="molecule type" value="Genomic_DNA"/>
</dbReference>
<dbReference type="STRING" id="7897.ENSLACP00000017127"/>
<organism evidence="6 7">
    <name type="scientific">Latimeria chalumnae</name>
    <name type="common">Coelacanth</name>
    <dbReference type="NCBI Taxonomy" id="7897"/>
    <lineage>
        <taxon>Eukaryota</taxon>
        <taxon>Metazoa</taxon>
        <taxon>Chordata</taxon>
        <taxon>Craniata</taxon>
        <taxon>Vertebrata</taxon>
        <taxon>Euteleostomi</taxon>
        <taxon>Coelacanthiformes</taxon>
        <taxon>Coelacanthidae</taxon>
        <taxon>Latimeria</taxon>
    </lineage>
</organism>
<dbReference type="OMA" id="HTHNSED"/>
<dbReference type="Gene3D" id="6.10.250.3000">
    <property type="match status" value="1"/>
</dbReference>
<dbReference type="SUPFAM" id="SSF49562">
    <property type="entry name" value="C2 domain (Calcium/lipid-binding domain, CaLB)"/>
    <property type="match status" value="1"/>
</dbReference>
<dbReference type="EMBL" id="AFYH01030703">
    <property type="status" value="NOT_ANNOTATED_CDS"/>
    <property type="molecule type" value="Genomic_DNA"/>
</dbReference>
<dbReference type="CDD" id="cd08393">
    <property type="entry name" value="C2A_SLP-1_2"/>
    <property type="match status" value="1"/>
</dbReference>
<dbReference type="GO" id="GO:0070382">
    <property type="term" value="C:exocytic vesicle"/>
    <property type="evidence" value="ECO:0007669"/>
    <property type="project" value="TreeGrafter"/>
</dbReference>
<dbReference type="GO" id="GO:0006886">
    <property type="term" value="P:intracellular protein transport"/>
    <property type="evidence" value="ECO:0007669"/>
    <property type="project" value="InterPro"/>
</dbReference>
<dbReference type="AlphaFoldDB" id="H3B5F6"/>
<dbReference type="SMART" id="SM00239">
    <property type="entry name" value="C2"/>
    <property type="match status" value="1"/>
</dbReference>
<evidence type="ECO:0000313" key="7">
    <source>
        <dbReference type="Proteomes" id="UP000008672"/>
    </source>
</evidence>
<evidence type="ECO:0000259" key="4">
    <source>
        <dbReference type="PROSITE" id="PS50004"/>
    </source>
</evidence>
<keyword evidence="3" id="KW-0472">Membrane</keyword>
<dbReference type="GO" id="GO:0031267">
    <property type="term" value="F:small GTPase binding"/>
    <property type="evidence" value="ECO:0007669"/>
    <property type="project" value="InterPro"/>
</dbReference>
<dbReference type="eggNOG" id="KOG1028">
    <property type="taxonomic scope" value="Eukaryota"/>
</dbReference>
<reference evidence="6" key="2">
    <citation type="submission" date="2025-08" db="UniProtKB">
        <authorList>
            <consortium name="Ensembl"/>
        </authorList>
    </citation>
    <scope>IDENTIFICATION</scope>
</reference>
<evidence type="ECO:0000256" key="3">
    <source>
        <dbReference type="ARBA" id="ARBA00023136"/>
    </source>
</evidence>
<keyword evidence="2" id="KW-0677">Repeat</keyword>
<dbReference type="GO" id="GO:0006887">
    <property type="term" value="P:exocytosis"/>
    <property type="evidence" value="ECO:0007669"/>
    <property type="project" value="TreeGrafter"/>
</dbReference>
<dbReference type="Bgee" id="ENSLACG00000015092">
    <property type="expression patterns" value="Expressed in pelvic fin and 1 other cell type or tissue"/>
</dbReference>
<sequence length="418" mass="48422">MTQEIDADALLDLSFLTEEEQNAIVQVLTRDAQLKAQEEGRINKLRESISDPSQLKVLTGDWFSEVRSKRHRDLHFGTDIVRASIRKKKKSKGKFPVSEKRYEARKTTCHSHSTIMLFYHCTVQLPRRTPACLHRSFSFTLLSCLEIKEIPPDFEQLTCSTLEVEWEVSTQPKIDPNTWLCDWHTTAKRHHYANVLILRTEKRTMRHTHNSEDVENELTVESDNHFTPPKTQLENSSSMSNLLSSTTLSGSMMSLYSNVDFGNIEVKGHIQFSLQYDEKKKEFRIYVVQCRYLAEAKKQRSDPYVKSYLLPDKSSQSKRKTSVIKKNLNPVFNETFKYKIEKSELLSRTLNLSVWHNDRLGRNVFLGEVETSLASWDWSKSEASWFNLQHRTPVSSEELLSRGKLALSLKYVPPEADG</sequence>
<reference evidence="7" key="1">
    <citation type="submission" date="2011-08" db="EMBL/GenBank/DDBJ databases">
        <title>The draft genome of Latimeria chalumnae.</title>
        <authorList>
            <person name="Di Palma F."/>
            <person name="Alfoldi J."/>
            <person name="Johnson J."/>
            <person name="Berlin A."/>
            <person name="Gnerre S."/>
            <person name="Jaffe D."/>
            <person name="MacCallum I."/>
            <person name="Young S."/>
            <person name="Walker B.J."/>
            <person name="Lander E."/>
            <person name="Lindblad-Toh K."/>
        </authorList>
    </citation>
    <scope>NUCLEOTIDE SEQUENCE [LARGE SCALE GENOMIC DNA]</scope>
    <source>
        <strain evidence="7">Wild caught</strain>
    </source>
</reference>
<dbReference type="Ensembl" id="ENSLACT00000017252.1">
    <property type="protein sequence ID" value="ENSLACP00000017127.1"/>
    <property type="gene ID" value="ENSLACG00000015092.1"/>
</dbReference>
<evidence type="ECO:0000256" key="2">
    <source>
        <dbReference type="ARBA" id="ARBA00022737"/>
    </source>
</evidence>
<gene>
    <name evidence="6" type="primary">SYTL1</name>
</gene>
<dbReference type="GeneTree" id="ENSGT00940000160932"/>
<accession>H3B5F6</accession>
<evidence type="ECO:0000256" key="1">
    <source>
        <dbReference type="ARBA" id="ARBA00004370"/>
    </source>
</evidence>